<dbReference type="InterPro" id="IPR000276">
    <property type="entry name" value="GPCR_Rhodpsn"/>
</dbReference>
<dbReference type="Proteomes" id="UP001221898">
    <property type="component" value="Unassembled WGS sequence"/>
</dbReference>
<comment type="subcellular location">
    <subcellularLocation>
        <location evidence="1">Cell membrane</location>
        <topology evidence="1">Multi-pass membrane protein</topology>
    </subcellularLocation>
</comment>
<keyword evidence="12" id="KW-1185">Reference proteome</keyword>
<dbReference type="GO" id="GO:0045031">
    <property type="term" value="F:G protein-coupled ATP receptor activity"/>
    <property type="evidence" value="ECO:0007669"/>
    <property type="project" value="TreeGrafter"/>
</dbReference>
<keyword evidence="2" id="KW-1003">Cell membrane</keyword>
<evidence type="ECO:0000256" key="7">
    <source>
        <dbReference type="ARBA" id="ARBA00023170"/>
    </source>
</evidence>
<feature type="domain" description="G-protein coupled receptors family 1 profile" evidence="10">
    <location>
        <begin position="35"/>
        <end position="304"/>
    </location>
</feature>
<protein>
    <recommendedName>
        <fullName evidence="10">G-protein coupled receptors family 1 profile domain-containing protein</fullName>
    </recommendedName>
</protein>
<evidence type="ECO:0000256" key="3">
    <source>
        <dbReference type="ARBA" id="ARBA00022692"/>
    </source>
</evidence>
<dbReference type="PANTHER" id="PTHR24231:SF46">
    <property type="entry name" value="P2Y PURINOCEPTOR 11"/>
    <property type="match status" value="1"/>
</dbReference>
<comment type="caution">
    <text evidence="11">The sequence shown here is derived from an EMBL/GenBank/DDBJ whole genome shotgun (WGS) entry which is preliminary data.</text>
</comment>
<dbReference type="GO" id="GO:0005886">
    <property type="term" value="C:plasma membrane"/>
    <property type="evidence" value="ECO:0007669"/>
    <property type="project" value="UniProtKB-SubCell"/>
</dbReference>
<name>A0AAD7RI49_9TELE</name>
<feature type="transmembrane region" description="Helical" evidence="9">
    <location>
        <begin position="242"/>
        <end position="263"/>
    </location>
</feature>
<feature type="transmembrane region" description="Helical" evidence="9">
    <location>
        <begin position="20"/>
        <end position="43"/>
    </location>
</feature>
<dbReference type="PROSITE" id="PS50262">
    <property type="entry name" value="G_PROTEIN_RECEP_F1_2"/>
    <property type="match status" value="1"/>
</dbReference>
<evidence type="ECO:0000256" key="6">
    <source>
        <dbReference type="ARBA" id="ARBA00023136"/>
    </source>
</evidence>
<feature type="transmembrane region" description="Helical" evidence="9">
    <location>
        <begin position="199"/>
        <end position="221"/>
    </location>
</feature>
<accession>A0AAD7RI49</accession>
<dbReference type="EMBL" id="JAINUG010000267">
    <property type="protein sequence ID" value="KAJ8384676.1"/>
    <property type="molecule type" value="Genomic_DNA"/>
</dbReference>
<dbReference type="PRINTS" id="PR01157">
    <property type="entry name" value="P2YPURNOCPTR"/>
</dbReference>
<keyword evidence="4 9" id="KW-1133">Transmembrane helix</keyword>
<keyword evidence="3 9" id="KW-0812">Transmembrane</keyword>
<keyword evidence="8" id="KW-0807">Transducer</keyword>
<keyword evidence="5" id="KW-0297">G-protein coupled receptor</keyword>
<dbReference type="GO" id="GO:0019722">
    <property type="term" value="P:calcium-mediated signaling"/>
    <property type="evidence" value="ECO:0007669"/>
    <property type="project" value="TreeGrafter"/>
</dbReference>
<feature type="transmembrane region" description="Helical" evidence="9">
    <location>
        <begin position="55"/>
        <end position="80"/>
    </location>
</feature>
<feature type="transmembrane region" description="Helical" evidence="9">
    <location>
        <begin position="103"/>
        <end position="123"/>
    </location>
</feature>
<dbReference type="Pfam" id="PF00001">
    <property type="entry name" value="7tm_1"/>
    <property type="match status" value="1"/>
</dbReference>
<keyword evidence="6 9" id="KW-0472">Membrane</keyword>
<organism evidence="11 12">
    <name type="scientific">Aldrovandia affinis</name>
    <dbReference type="NCBI Taxonomy" id="143900"/>
    <lineage>
        <taxon>Eukaryota</taxon>
        <taxon>Metazoa</taxon>
        <taxon>Chordata</taxon>
        <taxon>Craniata</taxon>
        <taxon>Vertebrata</taxon>
        <taxon>Euteleostomi</taxon>
        <taxon>Actinopterygii</taxon>
        <taxon>Neopterygii</taxon>
        <taxon>Teleostei</taxon>
        <taxon>Notacanthiformes</taxon>
        <taxon>Halosauridae</taxon>
        <taxon>Aldrovandia</taxon>
    </lineage>
</organism>
<evidence type="ECO:0000256" key="2">
    <source>
        <dbReference type="ARBA" id="ARBA00022475"/>
    </source>
</evidence>
<dbReference type="PANTHER" id="PTHR24231">
    <property type="entry name" value="PURINOCEPTOR-RELATED G-PROTEIN COUPLED RECEPTOR"/>
    <property type="match status" value="1"/>
</dbReference>
<evidence type="ECO:0000256" key="8">
    <source>
        <dbReference type="ARBA" id="ARBA00023224"/>
    </source>
</evidence>
<dbReference type="InterPro" id="IPR017452">
    <property type="entry name" value="GPCR_Rhodpsn_7TM"/>
</dbReference>
<keyword evidence="7" id="KW-0675">Receptor</keyword>
<evidence type="ECO:0000313" key="12">
    <source>
        <dbReference type="Proteomes" id="UP001221898"/>
    </source>
</evidence>
<proteinExistence type="predicted"/>
<evidence type="ECO:0000256" key="4">
    <source>
        <dbReference type="ARBA" id="ARBA00022989"/>
    </source>
</evidence>
<evidence type="ECO:0000313" key="11">
    <source>
        <dbReference type="EMBL" id="KAJ8384676.1"/>
    </source>
</evidence>
<evidence type="ECO:0000256" key="1">
    <source>
        <dbReference type="ARBA" id="ARBA00004651"/>
    </source>
</evidence>
<dbReference type="SUPFAM" id="SSF81321">
    <property type="entry name" value="Family A G protein-coupled receptor-like"/>
    <property type="match status" value="1"/>
</dbReference>
<evidence type="ECO:0000256" key="9">
    <source>
        <dbReference type="SAM" id="Phobius"/>
    </source>
</evidence>
<feature type="transmembrane region" description="Helical" evidence="9">
    <location>
        <begin position="135"/>
        <end position="155"/>
    </location>
</feature>
<dbReference type="PRINTS" id="PR00237">
    <property type="entry name" value="GPCRRHODOPSN"/>
</dbReference>
<evidence type="ECO:0000256" key="5">
    <source>
        <dbReference type="ARBA" id="ARBA00023040"/>
    </source>
</evidence>
<dbReference type="GO" id="GO:0030594">
    <property type="term" value="F:neurotransmitter receptor activity"/>
    <property type="evidence" value="ECO:0007669"/>
    <property type="project" value="TreeGrafter"/>
</dbReference>
<dbReference type="AlphaFoldDB" id="A0AAD7RI49"/>
<dbReference type="Gene3D" id="1.20.1070.10">
    <property type="entry name" value="Rhodopsin 7-helix transmembrane proteins"/>
    <property type="match status" value="1"/>
</dbReference>
<gene>
    <name evidence="11" type="ORF">AAFF_G00200080</name>
</gene>
<reference evidence="11" key="1">
    <citation type="journal article" date="2023" name="Science">
        <title>Genome structures resolve the early diversification of teleost fishes.</title>
        <authorList>
            <person name="Parey E."/>
            <person name="Louis A."/>
            <person name="Montfort J."/>
            <person name="Bouchez O."/>
            <person name="Roques C."/>
            <person name="Iampietro C."/>
            <person name="Lluch J."/>
            <person name="Castinel A."/>
            <person name="Donnadieu C."/>
            <person name="Desvignes T."/>
            <person name="Floi Bucao C."/>
            <person name="Jouanno E."/>
            <person name="Wen M."/>
            <person name="Mejri S."/>
            <person name="Dirks R."/>
            <person name="Jansen H."/>
            <person name="Henkel C."/>
            <person name="Chen W.J."/>
            <person name="Zahm M."/>
            <person name="Cabau C."/>
            <person name="Klopp C."/>
            <person name="Thompson A.W."/>
            <person name="Robinson-Rechavi M."/>
            <person name="Braasch I."/>
            <person name="Lecointre G."/>
            <person name="Bobe J."/>
            <person name="Postlethwait J.H."/>
            <person name="Berthelot C."/>
            <person name="Roest Crollius H."/>
            <person name="Guiguen Y."/>
        </authorList>
    </citation>
    <scope>NUCLEOTIDE SEQUENCE</scope>
    <source>
        <strain evidence="11">NC1722</strain>
    </source>
</reference>
<sequence>MKGLDCYGGASGGTEFQVRFLPPVFGVEFCVALLGNVAALWLLATRERSNWHTGVVFSCNLALSDLLYSLTLPLLVFYYANDKHWPFGTAACKAERFLFTCNLYGSVFFVACISVTRYVAIVHPFFARSHVRPKLAARVGLLVWVVVAVISAPVLRFAGTCQGNGTTCGSGANASSSSSSSSSMECVSYCGRADERSHFAYSVFLAAFGCLLPSLATLASYAALIRVVWRNANITALEKRKVAIMVGVVVALYAVSFVPYHVLRNYYLYLKKKDQGMDHPEVYKAYQVTKGLVTLNMCLHPLLYMALIDSVRTLCCRGGERGGGGGG</sequence>
<evidence type="ECO:0000259" key="10">
    <source>
        <dbReference type="PROSITE" id="PS50262"/>
    </source>
</evidence>